<evidence type="ECO:0000313" key="9">
    <source>
        <dbReference type="Proteomes" id="UP000244309"/>
    </source>
</evidence>
<dbReference type="Proteomes" id="UP000244309">
    <property type="component" value="Unassembled WGS sequence"/>
</dbReference>
<evidence type="ECO:0000256" key="4">
    <source>
        <dbReference type="ARBA" id="ARBA00023098"/>
    </source>
</evidence>
<dbReference type="Pfam" id="PF01735">
    <property type="entry name" value="PLA2_B"/>
    <property type="match status" value="2"/>
</dbReference>
<dbReference type="InterPro" id="IPR002642">
    <property type="entry name" value="LysoPLipase_cat_dom"/>
</dbReference>
<feature type="domain" description="PLA2c" evidence="7">
    <location>
        <begin position="1"/>
        <end position="557"/>
    </location>
</feature>
<comment type="caution">
    <text evidence="8">The sequence shown here is derived from an EMBL/GenBank/DDBJ whole genome shotgun (WGS) entry which is preliminary data.</text>
</comment>
<dbReference type="RefSeq" id="XP_025341324.1">
    <property type="nucleotide sequence ID" value="XM_025485859.1"/>
</dbReference>
<dbReference type="Gene3D" id="3.40.1090.10">
    <property type="entry name" value="Cytosolic phospholipase A2 catalytic domain"/>
    <property type="match status" value="1"/>
</dbReference>
<dbReference type="GO" id="GO:0046475">
    <property type="term" value="P:glycerophospholipid catabolic process"/>
    <property type="evidence" value="ECO:0007669"/>
    <property type="project" value="TreeGrafter"/>
</dbReference>
<gene>
    <name evidence="8" type="ORF">CXQ85_002172</name>
</gene>
<keyword evidence="4 5" id="KW-0443">Lipid metabolism</keyword>
<dbReference type="EC" id="3.1.1.5" evidence="6"/>
<keyword evidence="3 5" id="KW-0442">Lipid degradation</keyword>
<dbReference type="PANTHER" id="PTHR10728:SF56">
    <property type="entry name" value="MEIOTIC PHOSPHOLIPASE SPO1-RELATED"/>
    <property type="match status" value="1"/>
</dbReference>
<organism evidence="8 9">
    <name type="scientific">Candidozyma haemuli</name>
    <dbReference type="NCBI Taxonomy" id="45357"/>
    <lineage>
        <taxon>Eukaryota</taxon>
        <taxon>Fungi</taxon>
        <taxon>Dikarya</taxon>
        <taxon>Ascomycota</taxon>
        <taxon>Saccharomycotina</taxon>
        <taxon>Pichiomycetes</taxon>
        <taxon>Metschnikowiaceae</taxon>
        <taxon>Candidozyma</taxon>
    </lineage>
</organism>
<evidence type="ECO:0000256" key="1">
    <source>
        <dbReference type="ARBA" id="ARBA00008780"/>
    </source>
</evidence>
<dbReference type="PANTHER" id="PTHR10728">
    <property type="entry name" value="CYTOSOLIC PHOSPHOLIPASE A2"/>
    <property type="match status" value="1"/>
</dbReference>
<dbReference type="AlphaFoldDB" id="A0A2V1ARL9"/>
<evidence type="ECO:0000313" key="8">
    <source>
        <dbReference type="EMBL" id="PVH20384.1"/>
    </source>
</evidence>
<evidence type="ECO:0000259" key="7">
    <source>
        <dbReference type="PROSITE" id="PS51210"/>
    </source>
</evidence>
<dbReference type="SMART" id="SM00022">
    <property type="entry name" value="PLAc"/>
    <property type="match status" value="1"/>
</dbReference>
<dbReference type="OrthoDB" id="4084751at2759"/>
<dbReference type="EMBL" id="PKFO01000003">
    <property type="protein sequence ID" value="PVH20384.1"/>
    <property type="molecule type" value="Genomic_DNA"/>
</dbReference>
<comment type="catalytic activity">
    <reaction evidence="6">
        <text>a 1-acyl-sn-glycero-3-phosphocholine + H2O = sn-glycerol 3-phosphocholine + a fatty acid + H(+)</text>
        <dbReference type="Rhea" id="RHEA:15177"/>
        <dbReference type="ChEBI" id="CHEBI:15377"/>
        <dbReference type="ChEBI" id="CHEBI:15378"/>
        <dbReference type="ChEBI" id="CHEBI:16870"/>
        <dbReference type="ChEBI" id="CHEBI:28868"/>
        <dbReference type="ChEBI" id="CHEBI:58168"/>
        <dbReference type="EC" id="3.1.1.5"/>
    </reaction>
</comment>
<comment type="similarity">
    <text evidence="1 6">Belongs to the lysophospholipase family.</text>
</comment>
<dbReference type="GO" id="GO:0004623">
    <property type="term" value="F:phospholipase A2 activity"/>
    <property type="evidence" value="ECO:0007669"/>
    <property type="project" value="TreeGrafter"/>
</dbReference>
<reference evidence="8 9" key="1">
    <citation type="submission" date="2017-12" db="EMBL/GenBank/DDBJ databases">
        <title>Genome Sequence of a Multidrug-Resistant Candida haemulonii Isolate from a Patient with Chronic Leg Ulcers in Israel.</title>
        <authorList>
            <person name="Chow N.A."/>
            <person name="Gade L."/>
            <person name="Batra D."/>
            <person name="Rowe L.A."/>
            <person name="Ben-Ami R."/>
            <person name="Loparev V.N."/>
            <person name="Litvintseva A.P."/>
        </authorList>
    </citation>
    <scope>NUCLEOTIDE SEQUENCE [LARGE SCALE GENOMIC DNA]</scope>
    <source>
        <strain evidence="8 9">B11899</strain>
    </source>
</reference>
<evidence type="ECO:0000256" key="3">
    <source>
        <dbReference type="ARBA" id="ARBA00022963"/>
    </source>
</evidence>
<dbReference type="PROSITE" id="PS51210">
    <property type="entry name" value="PLA2C"/>
    <property type="match status" value="1"/>
</dbReference>
<dbReference type="InterPro" id="IPR016035">
    <property type="entry name" value="Acyl_Trfase/lysoPLipase"/>
</dbReference>
<dbReference type="GO" id="GO:0005886">
    <property type="term" value="C:plasma membrane"/>
    <property type="evidence" value="ECO:0007669"/>
    <property type="project" value="TreeGrafter"/>
</dbReference>
<evidence type="ECO:0000256" key="2">
    <source>
        <dbReference type="ARBA" id="ARBA00022801"/>
    </source>
</evidence>
<keyword evidence="2 5" id="KW-0378">Hydrolase</keyword>
<sequence>MLVGAGVLSAYDEETPGAESQMGGVLQCTSYIAGISGGSWIVMNNLLNDGQSMSHAMDELFMDLQSPILEGIPNMELNGLRHGLDNEPAETISAETNKVGLLGSMVEMMLPNFVKSMFSVGDGGNAFNVKSVLNFYKDISLEAHSKKESGYRISLIDYWARTLARRVIPKRFRSPGFTISSAAKLLSFQNYSQPFPIITSVELVPGCSKNSIDSHIIEMTPFEFGSWDSFLNAFMNVKYLGTKLLNGVPMEQDKTIGNMSVCTSGYDTLAFLTATSSGLFNTMFRYVYKLLPQLTDESVPYLQQVLEIFGFSKKPDLNQNAFSEYAIYSPNPFLGYHNKELFGRSVENTTSLLLADGGEDGQNIPFSPFLVPGRQVDAILAFDMGSEVYNRPNGSSLRASANRYHANESQLRIPLFQDPDGVIRKVFPEIPKNVESYFSSSSHERPVFFGCEMEDFPKHLGDVSQGFKLHSGFIPPLIVYQANHDISFPSNTSTFRTTYSPEEAQGLFSNGYDLAVNAEDSQYRSCLYCAFMKRKRKHLPDYCQDCFEKYCYKAESSTH</sequence>
<dbReference type="GO" id="GO:0004622">
    <property type="term" value="F:phosphatidylcholine lysophospholipase activity"/>
    <property type="evidence" value="ECO:0007669"/>
    <property type="project" value="UniProtKB-EC"/>
</dbReference>
<keyword evidence="9" id="KW-1185">Reference proteome</keyword>
<evidence type="ECO:0000256" key="6">
    <source>
        <dbReference type="RuleBase" id="RU362103"/>
    </source>
</evidence>
<dbReference type="SUPFAM" id="SSF52151">
    <property type="entry name" value="FabD/lysophospholipase-like"/>
    <property type="match status" value="1"/>
</dbReference>
<dbReference type="GO" id="GO:0005783">
    <property type="term" value="C:endoplasmic reticulum"/>
    <property type="evidence" value="ECO:0007669"/>
    <property type="project" value="TreeGrafter"/>
</dbReference>
<accession>A0A2V1ARL9</accession>
<dbReference type="STRING" id="45357.A0A2V1ARL9"/>
<dbReference type="GO" id="GO:0005829">
    <property type="term" value="C:cytosol"/>
    <property type="evidence" value="ECO:0007669"/>
    <property type="project" value="TreeGrafter"/>
</dbReference>
<name>A0A2V1ARL9_9ASCO</name>
<dbReference type="GO" id="GO:0005576">
    <property type="term" value="C:extracellular region"/>
    <property type="evidence" value="ECO:0007669"/>
    <property type="project" value="TreeGrafter"/>
</dbReference>
<evidence type="ECO:0000256" key="5">
    <source>
        <dbReference type="PROSITE-ProRule" id="PRU00555"/>
    </source>
</evidence>
<dbReference type="VEuPathDB" id="FungiDB:CXQ85_002172"/>
<proteinExistence type="inferred from homology"/>
<protein>
    <recommendedName>
        <fullName evidence="6">Lysophospholipase</fullName>
        <ecNumber evidence="6">3.1.1.5</ecNumber>
    </recommendedName>
</protein>
<dbReference type="GeneID" id="37007503"/>